<dbReference type="GO" id="GO:0020037">
    <property type="term" value="F:heme binding"/>
    <property type="evidence" value="ECO:0007669"/>
    <property type="project" value="InterPro"/>
</dbReference>
<evidence type="ECO:0000256" key="1">
    <source>
        <dbReference type="ARBA" id="ARBA00010617"/>
    </source>
</evidence>
<dbReference type="CDD" id="cd11035">
    <property type="entry name" value="P450cam-like"/>
    <property type="match status" value="1"/>
</dbReference>
<accession>A0A0B8Z7N8</accession>
<dbReference type="InterPro" id="IPR036396">
    <property type="entry name" value="Cyt_P450_sf"/>
</dbReference>
<dbReference type="GO" id="GO:0005506">
    <property type="term" value="F:iron ion binding"/>
    <property type="evidence" value="ECO:0007669"/>
    <property type="project" value="InterPro"/>
</dbReference>
<gene>
    <name evidence="2" type="ORF">NJ75_04284</name>
</gene>
<dbReference type="EMBL" id="JRVC01000031">
    <property type="protein sequence ID" value="KHS42270.1"/>
    <property type="molecule type" value="Genomic_DNA"/>
</dbReference>
<name>A0A0B8Z7N8_9SPHN</name>
<dbReference type="STRING" id="48936.NJ75_04284"/>
<organism evidence="2 3">
    <name type="scientific">Novosphingobium subterraneum</name>
    <dbReference type="NCBI Taxonomy" id="48936"/>
    <lineage>
        <taxon>Bacteria</taxon>
        <taxon>Pseudomonadati</taxon>
        <taxon>Pseudomonadota</taxon>
        <taxon>Alphaproteobacteria</taxon>
        <taxon>Sphingomonadales</taxon>
        <taxon>Sphingomonadaceae</taxon>
        <taxon>Novosphingobium</taxon>
    </lineage>
</organism>
<keyword evidence="3" id="KW-1185">Reference proteome</keyword>
<dbReference type="Proteomes" id="UP000031338">
    <property type="component" value="Unassembled WGS sequence"/>
</dbReference>
<evidence type="ECO:0000313" key="3">
    <source>
        <dbReference type="Proteomes" id="UP000031338"/>
    </source>
</evidence>
<dbReference type="PANTHER" id="PTHR46696:SF6">
    <property type="entry name" value="P450, PUTATIVE (EUROFUNG)-RELATED"/>
    <property type="match status" value="1"/>
</dbReference>
<dbReference type="GO" id="GO:0004497">
    <property type="term" value="F:monooxygenase activity"/>
    <property type="evidence" value="ECO:0007669"/>
    <property type="project" value="InterPro"/>
</dbReference>
<dbReference type="AlphaFoldDB" id="A0A0B8Z7N8"/>
<comment type="similarity">
    <text evidence="1">Belongs to the cytochrome P450 family.</text>
</comment>
<dbReference type="PATRIC" id="fig|48936.3.peg.4316"/>
<dbReference type="Pfam" id="PF00067">
    <property type="entry name" value="p450"/>
    <property type="match status" value="1"/>
</dbReference>
<proteinExistence type="inferred from homology"/>
<reference evidence="2 3" key="1">
    <citation type="submission" date="2014-10" db="EMBL/GenBank/DDBJ databases">
        <title>Draft genome sequence of Novosphingobium subterraneum DSM 12447.</title>
        <authorList>
            <person name="Gan H.M."/>
            <person name="Gan H.Y."/>
            <person name="Savka M.A."/>
        </authorList>
    </citation>
    <scope>NUCLEOTIDE SEQUENCE [LARGE SCALE GENOMIC DNA]</scope>
    <source>
        <strain evidence="2 3">DSM 12447</strain>
    </source>
</reference>
<protein>
    <submittedName>
        <fullName evidence="2">Cytochrome P450</fullName>
    </submittedName>
</protein>
<comment type="caution">
    <text evidence="2">The sequence shown here is derived from an EMBL/GenBank/DDBJ whole genome shotgun (WGS) entry which is preliminary data.</text>
</comment>
<sequence>MNAETPKTLEKHRVSPPPHVPADLIREIDAYDLDGLEAGFHEAWKQVQQPDTPPLVWTPFTGGHWIATRGVVIDEVYRSPERFSSRVIWVPREAGEAYDMVPTKLDPPEHTPYRKAIDKGLNLAEIRKLEEQIRTIAVEIIESFADRGSCDFGSEFSTVFPVRVFLALAGLPMEDAHKLGLLANEMTRPSGKTPEEQGRSLETANRGFFEYVAPIIAERRGGSGTDLITRILNVEIDGKPMPDDRALGLVSLLLLGGLDTVVNFLGFMMIYLARHPETVAEMRSDPLKLQRGVEELFRRFAVVSDARYVVADMEFHGTQLKEGDLILLPTALHGLDDRQHADPMTVDLSRRDVTHSTFAQGPHRCAGMHLARLEVTVMLQEWLARIPEFRLKDGARPIYHSGIVAAVENIPLEWERQKVPA</sequence>
<dbReference type="InterPro" id="IPR001128">
    <property type="entry name" value="Cyt_P450"/>
</dbReference>
<dbReference type="Gene3D" id="1.10.630.10">
    <property type="entry name" value="Cytochrome P450"/>
    <property type="match status" value="1"/>
</dbReference>
<dbReference type="GO" id="GO:0016705">
    <property type="term" value="F:oxidoreductase activity, acting on paired donors, with incorporation or reduction of molecular oxygen"/>
    <property type="evidence" value="ECO:0007669"/>
    <property type="project" value="InterPro"/>
</dbReference>
<dbReference type="InterPro" id="IPR002397">
    <property type="entry name" value="Cyt_P450_B"/>
</dbReference>
<evidence type="ECO:0000313" key="2">
    <source>
        <dbReference type="EMBL" id="KHS42270.1"/>
    </source>
</evidence>
<dbReference type="PANTHER" id="PTHR46696">
    <property type="entry name" value="P450, PUTATIVE (EUROFUNG)-RELATED"/>
    <property type="match status" value="1"/>
</dbReference>
<dbReference type="SUPFAM" id="SSF48264">
    <property type="entry name" value="Cytochrome P450"/>
    <property type="match status" value="1"/>
</dbReference>
<dbReference type="PRINTS" id="PR00359">
    <property type="entry name" value="BP450"/>
</dbReference>
<dbReference type="RefSeq" id="WP_039337903.1">
    <property type="nucleotide sequence ID" value="NZ_JRVC01000031.1"/>
</dbReference>